<sequence length="54" mass="5912">MNVDRTHDQQQGCHGYTFPSIGSHPTHQTILTVAKSLKAIGCATNRPHNVRSAK</sequence>
<evidence type="ECO:0000313" key="2">
    <source>
        <dbReference type="EMBL" id="GFY58346.1"/>
    </source>
</evidence>
<name>A0A8X6XVN4_9ARAC</name>
<comment type="caution">
    <text evidence="2">The sequence shown here is derived from an EMBL/GenBank/DDBJ whole genome shotgun (WGS) entry which is preliminary data.</text>
</comment>
<feature type="region of interest" description="Disordered" evidence="1">
    <location>
        <begin position="1"/>
        <end position="24"/>
    </location>
</feature>
<dbReference type="AlphaFoldDB" id="A0A8X6XVN4"/>
<evidence type="ECO:0000313" key="3">
    <source>
        <dbReference type="Proteomes" id="UP000886998"/>
    </source>
</evidence>
<keyword evidence="3" id="KW-1185">Reference proteome</keyword>
<reference evidence="2" key="1">
    <citation type="submission" date="2020-08" db="EMBL/GenBank/DDBJ databases">
        <title>Multicomponent nature underlies the extraordinary mechanical properties of spider dragline silk.</title>
        <authorList>
            <person name="Kono N."/>
            <person name="Nakamura H."/>
            <person name="Mori M."/>
            <person name="Yoshida Y."/>
            <person name="Ohtoshi R."/>
            <person name="Malay A.D."/>
            <person name="Moran D.A.P."/>
            <person name="Tomita M."/>
            <person name="Numata K."/>
            <person name="Arakawa K."/>
        </authorList>
    </citation>
    <scope>NUCLEOTIDE SEQUENCE</scope>
</reference>
<dbReference type="EMBL" id="BMAV01012020">
    <property type="protein sequence ID" value="GFY58346.1"/>
    <property type="molecule type" value="Genomic_DNA"/>
</dbReference>
<dbReference type="Proteomes" id="UP000886998">
    <property type="component" value="Unassembled WGS sequence"/>
</dbReference>
<accession>A0A8X6XVN4</accession>
<proteinExistence type="predicted"/>
<protein>
    <submittedName>
        <fullName evidence="2">Uncharacterized protein</fullName>
    </submittedName>
</protein>
<gene>
    <name evidence="2" type="ORF">TNIN_227561</name>
</gene>
<evidence type="ECO:0000256" key="1">
    <source>
        <dbReference type="SAM" id="MobiDB-lite"/>
    </source>
</evidence>
<feature type="non-terminal residue" evidence="2">
    <location>
        <position position="54"/>
    </location>
</feature>
<organism evidence="2 3">
    <name type="scientific">Trichonephila inaurata madagascariensis</name>
    <dbReference type="NCBI Taxonomy" id="2747483"/>
    <lineage>
        <taxon>Eukaryota</taxon>
        <taxon>Metazoa</taxon>
        <taxon>Ecdysozoa</taxon>
        <taxon>Arthropoda</taxon>
        <taxon>Chelicerata</taxon>
        <taxon>Arachnida</taxon>
        <taxon>Araneae</taxon>
        <taxon>Araneomorphae</taxon>
        <taxon>Entelegynae</taxon>
        <taxon>Araneoidea</taxon>
        <taxon>Nephilidae</taxon>
        <taxon>Trichonephila</taxon>
        <taxon>Trichonephila inaurata</taxon>
    </lineage>
</organism>